<feature type="transmembrane region" description="Helical" evidence="7">
    <location>
        <begin position="258"/>
        <end position="281"/>
    </location>
</feature>
<feature type="transmembrane region" description="Helical" evidence="7">
    <location>
        <begin position="287"/>
        <end position="308"/>
    </location>
</feature>
<keyword evidence="4 7" id="KW-1133">Transmembrane helix</keyword>
<evidence type="ECO:0000313" key="10">
    <source>
        <dbReference type="Proteomes" id="UP000010301"/>
    </source>
</evidence>
<evidence type="ECO:0000256" key="7">
    <source>
        <dbReference type="SAM" id="Phobius"/>
    </source>
</evidence>
<keyword evidence="10" id="KW-1185">Reference proteome</keyword>
<accession>C0VYX9</accession>
<evidence type="ECO:0000256" key="4">
    <source>
        <dbReference type="ARBA" id="ARBA00022989"/>
    </source>
</evidence>
<dbReference type="Proteomes" id="UP000010301">
    <property type="component" value="Unassembled WGS sequence"/>
</dbReference>
<dbReference type="EMBL" id="ACFG01000004">
    <property type="protein sequence ID" value="EEH64632.1"/>
    <property type="molecule type" value="Genomic_DNA"/>
</dbReference>
<comment type="subcellular location">
    <subcellularLocation>
        <location evidence="1">Endomembrane system</location>
        <topology evidence="1">Multi-pass membrane protein</topology>
    </subcellularLocation>
    <subcellularLocation>
        <location evidence="6">Membrane</location>
        <topology evidence="6">Multi-pass membrane protein</topology>
    </subcellularLocation>
</comment>
<dbReference type="eggNOG" id="COG1008">
    <property type="taxonomic scope" value="Bacteria"/>
</dbReference>
<comment type="similarity">
    <text evidence="2">Belongs to the complex I subunit 4 family.</text>
</comment>
<dbReference type="GO" id="GO:0008137">
    <property type="term" value="F:NADH dehydrogenase (ubiquinone) activity"/>
    <property type="evidence" value="ECO:0007669"/>
    <property type="project" value="InterPro"/>
</dbReference>
<keyword evidence="3 6" id="KW-0812">Transmembrane</keyword>
<evidence type="ECO:0000256" key="2">
    <source>
        <dbReference type="ARBA" id="ARBA00009025"/>
    </source>
</evidence>
<feature type="transmembrane region" description="Helical" evidence="7">
    <location>
        <begin position="315"/>
        <end position="337"/>
    </location>
</feature>
<dbReference type="STRING" id="525245.HMPREF0044_0369"/>
<dbReference type="InterPro" id="IPR010227">
    <property type="entry name" value="NADH_Q_OxRdtase_chainM/4"/>
</dbReference>
<dbReference type="Pfam" id="PF00361">
    <property type="entry name" value="Proton_antipo_M"/>
    <property type="match status" value="1"/>
</dbReference>
<dbReference type="GO" id="GO:0016020">
    <property type="term" value="C:membrane"/>
    <property type="evidence" value="ECO:0007669"/>
    <property type="project" value="UniProtKB-SubCell"/>
</dbReference>
<feature type="transmembrane region" description="Helical" evidence="7">
    <location>
        <begin position="465"/>
        <end position="485"/>
    </location>
</feature>
<dbReference type="GO" id="GO:0048039">
    <property type="term" value="F:ubiquinone binding"/>
    <property type="evidence" value="ECO:0007669"/>
    <property type="project" value="TreeGrafter"/>
</dbReference>
<sequence length="514" mass="54920">MFEILNGTFPVLSLLIALPALAGVLVLAVKPLRIAGRWIALSVSTLEIVLALSAAFMIDWSAKATYQLAETYTWIPQLGISWALGVTQLSLAMILLAVALVPIVLLAAWNEDAENAREGKAGKYAALILILEAFMVLIFSARDVAVFYFAFEAMLIPLYFMIGNFGRNNAKAAAVKFLLYSLAGGLVMLVGVITLYVYADRQAGTFLIENLAQLQLPAAVEMGVFVTFFIAFAIKAPMVPVHTWLPDTAAAARPGTSVLLVGVLDKIGTYGMIALCLPLFPHASVEAATVIIIFALISVIYGALAAIGQKDIMRLVSFTSVSHFGFMVLGIYIGSTVALTGAMFYMVAHGVSIAAMFLISGFLSDRGHTQEISAYRGMQRVTPVLAGTWLVSGLASVALPGLSGFVPEYLVLIGTYKVSPAAAAVAVFGVVLAALYLLMPYQRMFTGPVPADKDKYTDLNLREKVVVAPLLVAMAVLGIWAAPLVNALNPVSDDSVEFFKSGMITVTETERNAK</sequence>
<evidence type="ECO:0000256" key="1">
    <source>
        <dbReference type="ARBA" id="ARBA00004127"/>
    </source>
</evidence>
<feature type="domain" description="NADH:quinone oxidoreductase/Mrp antiporter transmembrane" evidence="8">
    <location>
        <begin position="141"/>
        <end position="432"/>
    </location>
</feature>
<gene>
    <name evidence="9" type="ORF">HMPREF0044_0369</name>
</gene>
<dbReference type="NCBIfam" id="TIGR01972">
    <property type="entry name" value="NDH_I_M"/>
    <property type="match status" value="1"/>
</dbReference>
<evidence type="ECO:0000256" key="3">
    <source>
        <dbReference type="ARBA" id="ARBA00022692"/>
    </source>
</evidence>
<comment type="caution">
    <text evidence="9">The sequence shown here is derived from an EMBL/GenBank/DDBJ whole genome shotgun (WGS) entry which is preliminary data.</text>
</comment>
<dbReference type="HOGENOM" id="CLU_007100_4_4_11"/>
<feature type="transmembrane region" description="Helical" evidence="7">
    <location>
        <begin position="80"/>
        <end position="109"/>
    </location>
</feature>
<feature type="transmembrane region" description="Helical" evidence="7">
    <location>
        <begin position="145"/>
        <end position="165"/>
    </location>
</feature>
<evidence type="ECO:0000313" key="9">
    <source>
        <dbReference type="EMBL" id="EEH64632.1"/>
    </source>
</evidence>
<feature type="transmembrane region" description="Helical" evidence="7">
    <location>
        <begin position="12"/>
        <end position="29"/>
    </location>
</feature>
<dbReference type="InterPro" id="IPR003918">
    <property type="entry name" value="NADH_UbQ_OxRdtase"/>
</dbReference>
<dbReference type="PANTHER" id="PTHR43507">
    <property type="entry name" value="NADH-UBIQUINONE OXIDOREDUCTASE CHAIN 4"/>
    <property type="match status" value="1"/>
</dbReference>
<dbReference type="GO" id="GO:0012505">
    <property type="term" value="C:endomembrane system"/>
    <property type="evidence" value="ECO:0007669"/>
    <property type="project" value="UniProtKB-SubCell"/>
</dbReference>
<feature type="transmembrane region" description="Helical" evidence="7">
    <location>
        <begin position="384"/>
        <end position="406"/>
    </location>
</feature>
<feature type="transmembrane region" description="Helical" evidence="7">
    <location>
        <begin position="418"/>
        <end position="438"/>
    </location>
</feature>
<dbReference type="GO" id="GO:0042773">
    <property type="term" value="P:ATP synthesis coupled electron transport"/>
    <property type="evidence" value="ECO:0007669"/>
    <property type="project" value="InterPro"/>
</dbReference>
<dbReference type="InterPro" id="IPR001750">
    <property type="entry name" value="ND/Mrp_TM"/>
</dbReference>
<dbReference type="AlphaFoldDB" id="C0VYX9"/>
<feature type="transmembrane region" description="Helical" evidence="7">
    <location>
        <begin position="343"/>
        <end position="363"/>
    </location>
</feature>
<feature type="transmembrane region" description="Helical" evidence="7">
    <location>
        <begin position="121"/>
        <end position="139"/>
    </location>
</feature>
<organism evidence="9 10">
    <name type="scientific">Gleimia coleocanis DSM 15436</name>
    <dbReference type="NCBI Taxonomy" id="525245"/>
    <lineage>
        <taxon>Bacteria</taxon>
        <taxon>Bacillati</taxon>
        <taxon>Actinomycetota</taxon>
        <taxon>Actinomycetes</taxon>
        <taxon>Actinomycetales</taxon>
        <taxon>Actinomycetaceae</taxon>
        <taxon>Gleimia</taxon>
    </lineage>
</organism>
<reference evidence="9 10" key="1">
    <citation type="submission" date="2009-01" db="EMBL/GenBank/DDBJ databases">
        <authorList>
            <person name="Qin X."/>
            <person name="Bachman B."/>
            <person name="Battles P."/>
            <person name="Bell A."/>
            <person name="Bess C."/>
            <person name="Bickham C."/>
            <person name="Chaboub L."/>
            <person name="Chen D."/>
            <person name="Coyle M."/>
            <person name="Deiros D.R."/>
            <person name="Dinh H."/>
            <person name="Forbes L."/>
            <person name="Fowler G."/>
            <person name="Francisco L."/>
            <person name="Fu Q."/>
            <person name="Gubbala S."/>
            <person name="Hale W."/>
            <person name="Han Y."/>
            <person name="Hemphill L."/>
            <person name="Highlander S.K."/>
            <person name="Hirani K."/>
            <person name="Hogues M."/>
            <person name="Jackson L."/>
            <person name="Jakkamsetti A."/>
            <person name="Javaid M."/>
            <person name="Jiang H."/>
            <person name="Korchina V."/>
            <person name="Kovar C."/>
            <person name="Lara F."/>
            <person name="Lee S."/>
            <person name="Mata R."/>
            <person name="Mathew T."/>
            <person name="Moen C."/>
            <person name="Morales K."/>
            <person name="Munidasa M."/>
            <person name="Nazareth L."/>
            <person name="Ngo R."/>
            <person name="Nguyen L."/>
            <person name="Okwuonu G."/>
            <person name="Ongeri F."/>
            <person name="Patil S."/>
            <person name="Petrosino J."/>
            <person name="Pham C."/>
            <person name="Pham P."/>
            <person name="Pu L.-L."/>
            <person name="Puazo M."/>
            <person name="Raj R."/>
            <person name="Reid J."/>
            <person name="Rouhana J."/>
            <person name="Saada N."/>
            <person name="Shang Y."/>
            <person name="Simmons D."/>
            <person name="Thornton R."/>
            <person name="Warren J."/>
            <person name="Weissenberger G."/>
            <person name="Zhang J."/>
            <person name="Zhang L."/>
            <person name="Zhou C."/>
            <person name="Zhu D."/>
            <person name="Muzny D."/>
            <person name="Worley K."/>
            <person name="Gibbs R."/>
        </authorList>
    </citation>
    <scope>NUCLEOTIDE SEQUENCE [LARGE SCALE GENOMIC DNA]</scope>
    <source>
        <strain evidence="9 10">DSM 15436</strain>
    </source>
</reference>
<protein>
    <submittedName>
        <fullName evidence="9">Proton-translocating NADH-quinone oxidoreductase, chain M</fullName>
    </submittedName>
</protein>
<dbReference type="GO" id="GO:0003954">
    <property type="term" value="F:NADH dehydrogenase activity"/>
    <property type="evidence" value="ECO:0007669"/>
    <property type="project" value="TreeGrafter"/>
</dbReference>
<dbReference type="PRINTS" id="PR01437">
    <property type="entry name" value="NUOXDRDTASE4"/>
</dbReference>
<name>C0VYX9_9ACTO</name>
<feature type="transmembrane region" description="Helical" evidence="7">
    <location>
        <begin position="218"/>
        <end position="237"/>
    </location>
</feature>
<feature type="transmembrane region" description="Helical" evidence="7">
    <location>
        <begin position="177"/>
        <end position="198"/>
    </location>
</feature>
<dbReference type="PANTHER" id="PTHR43507:SF1">
    <property type="entry name" value="NADH-UBIQUINONE OXIDOREDUCTASE CHAIN 4"/>
    <property type="match status" value="1"/>
</dbReference>
<dbReference type="GO" id="GO:0015990">
    <property type="term" value="P:electron transport coupled proton transport"/>
    <property type="evidence" value="ECO:0007669"/>
    <property type="project" value="TreeGrafter"/>
</dbReference>
<feature type="transmembrane region" description="Helical" evidence="7">
    <location>
        <begin position="38"/>
        <end position="60"/>
    </location>
</feature>
<dbReference type="RefSeq" id="WP_006547366.1">
    <property type="nucleotide sequence ID" value="NZ_DS999545.1"/>
</dbReference>
<evidence type="ECO:0000256" key="5">
    <source>
        <dbReference type="ARBA" id="ARBA00023136"/>
    </source>
</evidence>
<evidence type="ECO:0000259" key="8">
    <source>
        <dbReference type="Pfam" id="PF00361"/>
    </source>
</evidence>
<keyword evidence="5 7" id="KW-0472">Membrane</keyword>
<proteinExistence type="inferred from homology"/>
<evidence type="ECO:0000256" key="6">
    <source>
        <dbReference type="RuleBase" id="RU000320"/>
    </source>
</evidence>
<dbReference type="NCBIfam" id="NF004500">
    <property type="entry name" value="PRK05846.1-4"/>
    <property type="match status" value="1"/>
</dbReference>